<dbReference type="InterPro" id="IPR001138">
    <property type="entry name" value="Zn2Cys6_DnaBD"/>
</dbReference>
<dbReference type="GO" id="GO:0009074">
    <property type="term" value="P:aromatic amino acid family catabolic process"/>
    <property type="evidence" value="ECO:0007669"/>
    <property type="project" value="TreeGrafter"/>
</dbReference>
<dbReference type="CDD" id="cd00067">
    <property type="entry name" value="GAL4"/>
    <property type="match status" value="1"/>
</dbReference>
<dbReference type="GO" id="GO:0000981">
    <property type="term" value="F:DNA-binding transcription factor activity, RNA polymerase II-specific"/>
    <property type="evidence" value="ECO:0007669"/>
    <property type="project" value="InterPro"/>
</dbReference>
<evidence type="ECO:0000256" key="2">
    <source>
        <dbReference type="SAM" id="MobiDB-lite"/>
    </source>
</evidence>
<dbReference type="Proteomes" id="UP000319257">
    <property type="component" value="Unassembled WGS sequence"/>
</dbReference>
<protein>
    <recommendedName>
        <fullName evidence="3">Zn(2)-C6 fungal-type domain-containing protein</fullName>
    </recommendedName>
</protein>
<reference evidence="4 5" key="1">
    <citation type="submission" date="2019-06" db="EMBL/GenBank/DDBJ databases">
        <title>Draft genome sequence of the filamentous fungus Phialemoniopsis curvata isolated from diesel fuel.</title>
        <authorList>
            <person name="Varaljay V.A."/>
            <person name="Lyon W.J."/>
            <person name="Crouch A.L."/>
            <person name="Drake C.E."/>
            <person name="Hollomon J.M."/>
            <person name="Nadeau L.J."/>
            <person name="Nunn H.S."/>
            <person name="Stevenson B.S."/>
            <person name="Bojanowski C.L."/>
            <person name="Crookes-Goodson W.J."/>
        </authorList>
    </citation>
    <scope>NUCLEOTIDE SEQUENCE [LARGE SCALE GENOMIC DNA]</scope>
    <source>
        <strain evidence="4 5">D216</strain>
    </source>
</reference>
<comment type="caution">
    <text evidence="4">The sequence shown here is derived from an EMBL/GenBank/DDBJ whole genome shotgun (WGS) entry which is preliminary data.</text>
</comment>
<dbReference type="AlphaFoldDB" id="A0A507B3E1"/>
<dbReference type="InterPro" id="IPR036864">
    <property type="entry name" value="Zn2-C6_fun-type_DNA-bd_sf"/>
</dbReference>
<feature type="region of interest" description="Disordered" evidence="2">
    <location>
        <begin position="71"/>
        <end position="110"/>
    </location>
</feature>
<accession>A0A507B3E1</accession>
<feature type="domain" description="Zn(2)-C6 fungal-type" evidence="3">
    <location>
        <begin position="20"/>
        <end position="51"/>
    </location>
</feature>
<dbReference type="GO" id="GO:0008270">
    <property type="term" value="F:zinc ion binding"/>
    <property type="evidence" value="ECO:0007669"/>
    <property type="project" value="InterPro"/>
</dbReference>
<dbReference type="GeneID" id="41979838"/>
<dbReference type="InParanoid" id="A0A507B3E1"/>
<evidence type="ECO:0000259" key="3">
    <source>
        <dbReference type="PROSITE" id="PS50048"/>
    </source>
</evidence>
<dbReference type="PANTHER" id="PTHR31644:SF4">
    <property type="entry name" value="ZN(II)2CYS6 TRANSCRIPTION FACTOR (EUROFUNG)"/>
    <property type="match status" value="1"/>
</dbReference>
<dbReference type="PROSITE" id="PS00463">
    <property type="entry name" value="ZN2_CY6_FUNGAL_1"/>
    <property type="match status" value="1"/>
</dbReference>
<dbReference type="RefSeq" id="XP_030998483.1">
    <property type="nucleotide sequence ID" value="XM_031135227.1"/>
</dbReference>
<dbReference type="SMART" id="SM00066">
    <property type="entry name" value="GAL4"/>
    <property type="match status" value="1"/>
</dbReference>
<feature type="compositionally biased region" description="Polar residues" evidence="2">
    <location>
        <begin position="328"/>
        <end position="339"/>
    </location>
</feature>
<keyword evidence="5" id="KW-1185">Reference proteome</keyword>
<dbReference type="GO" id="GO:0005634">
    <property type="term" value="C:nucleus"/>
    <property type="evidence" value="ECO:0007669"/>
    <property type="project" value="TreeGrafter"/>
</dbReference>
<dbReference type="STRING" id="1093900.A0A507B3E1"/>
<feature type="compositionally biased region" description="Polar residues" evidence="2">
    <location>
        <begin position="89"/>
        <end position="106"/>
    </location>
</feature>
<name>A0A507B3E1_9PEZI</name>
<dbReference type="SUPFAM" id="SSF57701">
    <property type="entry name" value="Zn2/Cys6 DNA-binding domain"/>
    <property type="match status" value="1"/>
</dbReference>
<dbReference type="CDD" id="cd12148">
    <property type="entry name" value="fungal_TF_MHR"/>
    <property type="match status" value="1"/>
</dbReference>
<dbReference type="InterPro" id="IPR052780">
    <property type="entry name" value="AAA_Catabolism_Regulators"/>
</dbReference>
<evidence type="ECO:0000313" key="5">
    <source>
        <dbReference type="Proteomes" id="UP000319257"/>
    </source>
</evidence>
<proteinExistence type="predicted"/>
<dbReference type="PROSITE" id="PS50048">
    <property type="entry name" value="ZN2_CY6_FUNGAL_2"/>
    <property type="match status" value="1"/>
</dbReference>
<sequence length="757" mass="84729">MMPAISGTSPPRQYRRGYAACTVCRSHKVKCVLGTGPPCAKCRREHRECVFDRTKRGPRTRNVSQWAEATQPPIDTGGRVATDAAEAQTEPQTWNNDTASRTTGSETNRRKDASILHRVPAHSPASLLERTMCPSEALGFFNEPRVSQEGAPSGSIPVSPFPAPASQQKRTQFGNPWHPPSVDELSQLEDGVLDVWNQIPYVRMGWFTAQEALTYMDLFHRHLSPFCPAFMSEIEIGKSRYARIAQEPMLCTTILMIASRFFTLPGSGGLTRFYLIHHHLWQQCERLIQLLMYGQEKYLRGSHTWATLQSLLLLSEWHPRALRSVSTTQNETWQGTESRLSGEAASEGREQSPASRYEQELLARAKHSDRISWMMVGAALNLGHEAGVFVDACFSSGTLGSDWLGPLHTRKLLYVYVTNLSVRLGFQNTFTQDVILARAVLPVEGIDRSGTDSNDVSMELWLSLVRLSRAAAAIFFRSPTSTKDHLRNGDYIIMLQSFVVTLSKWYDDFVASQLVMNQAVQSLLLIEYHHLRTYTHALAIQAVLERSPSQTFTTCQKKDRLELLSTCYLPEDFAFINEVITNSTSVLRITMAMADNGRLRFVPIRQLQSILSAFLFLFKAIPICTSREDVQTALSDLEQCAKALGEADMDELDVSRDTLTFFQSHVRKIRKQVNIFFSASTNPEEALVAQVLADLSEPSSSGDGESASTSLLPGVNWNQEVFSIPGLPADFATSWHSLDAFSRLAGIDSEWQPADRF</sequence>
<dbReference type="Pfam" id="PF00172">
    <property type="entry name" value="Zn_clus"/>
    <property type="match status" value="1"/>
</dbReference>
<feature type="region of interest" description="Disordered" evidence="2">
    <location>
        <begin position="328"/>
        <end position="357"/>
    </location>
</feature>
<gene>
    <name evidence="4" type="ORF">E0L32_012391</name>
</gene>
<dbReference type="GO" id="GO:0045944">
    <property type="term" value="P:positive regulation of transcription by RNA polymerase II"/>
    <property type="evidence" value="ECO:0007669"/>
    <property type="project" value="TreeGrafter"/>
</dbReference>
<dbReference type="OrthoDB" id="2262349at2759"/>
<keyword evidence="1" id="KW-0539">Nucleus</keyword>
<evidence type="ECO:0000256" key="1">
    <source>
        <dbReference type="ARBA" id="ARBA00023242"/>
    </source>
</evidence>
<evidence type="ECO:0000313" key="4">
    <source>
        <dbReference type="EMBL" id="TPX16772.1"/>
    </source>
</evidence>
<organism evidence="4 5">
    <name type="scientific">Thyridium curvatum</name>
    <dbReference type="NCBI Taxonomy" id="1093900"/>
    <lineage>
        <taxon>Eukaryota</taxon>
        <taxon>Fungi</taxon>
        <taxon>Dikarya</taxon>
        <taxon>Ascomycota</taxon>
        <taxon>Pezizomycotina</taxon>
        <taxon>Sordariomycetes</taxon>
        <taxon>Sordariomycetidae</taxon>
        <taxon>Thyridiales</taxon>
        <taxon>Thyridiaceae</taxon>
        <taxon>Thyridium</taxon>
    </lineage>
</organism>
<dbReference type="PANTHER" id="PTHR31644">
    <property type="entry name" value="TRANSCRIPTIONAL ACTIVATOR ARO80-RELATED"/>
    <property type="match status" value="1"/>
</dbReference>
<dbReference type="EMBL" id="SKBQ01000167">
    <property type="protein sequence ID" value="TPX16772.1"/>
    <property type="molecule type" value="Genomic_DNA"/>
</dbReference>
<dbReference type="Gene3D" id="4.10.240.10">
    <property type="entry name" value="Zn(2)-C6 fungal-type DNA-binding domain"/>
    <property type="match status" value="1"/>
</dbReference>